<accession>A0AA39UX66</accession>
<dbReference type="GO" id="GO:0006508">
    <property type="term" value="P:proteolysis"/>
    <property type="evidence" value="ECO:0007669"/>
    <property type="project" value="UniProtKB-KW"/>
</dbReference>
<dbReference type="GO" id="GO:0008234">
    <property type="term" value="F:cysteine-type peptidase activity"/>
    <property type="evidence" value="ECO:0007669"/>
    <property type="project" value="InterPro"/>
</dbReference>
<dbReference type="PROSITE" id="PS50600">
    <property type="entry name" value="ULP_PROTEASE"/>
    <property type="match status" value="1"/>
</dbReference>
<feature type="compositionally biased region" description="Basic and acidic residues" evidence="5">
    <location>
        <begin position="135"/>
        <end position="146"/>
    </location>
</feature>
<dbReference type="InterPro" id="IPR003653">
    <property type="entry name" value="Peptidase_C48_C"/>
</dbReference>
<dbReference type="EMBL" id="JAFEKC020000026">
    <property type="protein sequence ID" value="KAK0506952.1"/>
    <property type="molecule type" value="Genomic_DNA"/>
</dbReference>
<evidence type="ECO:0000313" key="8">
    <source>
        <dbReference type="Proteomes" id="UP001166286"/>
    </source>
</evidence>
<keyword evidence="2" id="KW-0645">Protease</keyword>
<gene>
    <name evidence="7" type="ORF">JMJ35_010652</name>
</gene>
<feature type="region of interest" description="Disordered" evidence="5">
    <location>
        <begin position="187"/>
        <end position="256"/>
    </location>
</feature>
<dbReference type="Pfam" id="PF02902">
    <property type="entry name" value="Peptidase_C48"/>
    <property type="match status" value="1"/>
</dbReference>
<comment type="caution">
    <text evidence="7">The sequence shown here is derived from an EMBL/GenBank/DDBJ whole genome shotgun (WGS) entry which is preliminary data.</text>
</comment>
<keyword evidence="3" id="KW-0378">Hydrolase</keyword>
<keyword evidence="4" id="KW-0175">Coiled coil</keyword>
<dbReference type="Proteomes" id="UP001166286">
    <property type="component" value="Unassembled WGS sequence"/>
</dbReference>
<feature type="coiled-coil region" evidence="4">
    <location>
        <begin position="682"/>
        <end position="716"/>
    </location>
</feature>
<evidence type="ECO:0000313" key="7">
    <source>
        <dbReference type="EMBL" id="KAK0506952.1"/>
    </source>
</evidence>
<dbReference type="Gene3D" id="3.40.395.10">
    <property type="entry name" value="Adenoviral Proteinase, Chain A"/>
    <property type="match status" value="1"/>
</dbReference>
<evidence type="ECO:0000256" key="5">
    <source>
        <dbReference type="SAM" id="MobiDB-lite"/>
    </source>
</evidence>
<evidence type="ECO:0000256" key="4">
    <source>
        <dbReference type="SAM" id="Coils"/>
    </source>
</evidence>
<evidence type="ECO:0000259" key="6">
    <source>
        <dbReference type="PROSITE" id="PS50600"/>
    </source>
</evidence>
<evidence type="ECO:0000256" key="1">
    <source>
        <dbReference type="ARBA" id="ARBA00005234"/>
    </source>
</evidence>
<keyword evidence="8" id="KW-1185">Reference proteome</keyword>
<evidence type="ECO:0000256" key="3">
    <source>
        <dbReference type="ARBA" id="ARBA00022801"/>
    </source>
</evidence>
<organism evidence="7 8">
    <name type="scientific">Cladonia borealis</name>
    <dbReference type="NCBI Taxonomy" id="184061"/>
    <lineage>
        <taxon>Eukaryota</taxon>
        <taxon>Fungi</taxon>
        <taxon>Dikarya</taxon>
        <taxon>Ascomycota</taxon>
        <taxon>Pezizomycotina</taxon>
        <taxon>Lecanoromycetes</taxon>
        <taxon>OSLEUM clade</taxon>
        <taxon>Lecanoromycetidae</taxon>
        <taxon>Lecanorales</taxon>
        <taxon>Lecanorineae</taxon>
        <taxon>Cladoniaceae</taxon>
        <taxon>Cladonia</taxon>
    </lineage>
</organism>
<feature type="region of interest" description="Disordered" evidence="5">
    <location>
        <begin position="85"/>
        <end position="152"/>
    </location>
</feature>
<dbReference type="InterPro" id="IPR038765">
    <property type="entry name" value="Papain-like_cys_pep_sf"/>
</dbReference>
<comment type="similarity">
    <text evidence="1">Belongs to the peptidase C48 family.</text>
</comment>
<feature type="compositionally biased region" description="Polar residues" evidence="5">
    <location>
        <begin position="123"/>
        <end position="132"/>
    </location>
</feature>
<dbReference type="GO" id="GO:0019783">
    <property type="term" value="F:ubiquitin-like protein peptidase activity"/>
    <property type="evidence" value="ECO:0007669"/>
    <property type="project" value="UniProtKB-ARBA"/>
</dbReference>
<protein>
    <recommendedName>
        <fullName evidence="6">Ubiquitin-like protease family profile domain-containing protein</fullName>
    </recommendedName>
</protein>
<name>A0AA39UX66_9LECA</name>
<dbReference type="AlphaFoldDB" id="A0AA39UX66"/>
<reference evidence="7" key="1">
    <citation type="submission" date="2023-03" db="EMBL/GenBank/DDBJ databases">
        <title>Complete genome of Cladonia borealis.</title>
        <authorList>
            <person name="Park H."/>
        </authorList>
    </citation>
    <scope>NUCLEOTIDE SEQUENCE</scope>
    <source>
        <strain evidence="7">ANT050790</strain>
    </source>
</reference>
<proteinExistence type="inferred from homology"/>
<feature type="region of interest" description="Disordered" evidence="5">
    <location>
        <begin position="334"/>
        <end position="361"/>
    </location>
</feature>
<dbReference type="SUPFAM" id="SSF54001">
    <property type="entry name" value="Cysteine proteinases"/>
    <property type="match status" value="1"/>
</dbReference>
<sequence length="771" mass="85886">MWRGLAEISGIATLEETKPLLVQNMHDRLNAEDHGHGWRGERWLLPQDLKATKKDLEKKKVSQAAIKTVTPQDFDMPSITETLEEQNRNAGDSVDIGHATTRAKRRKRNHDLDRAFGGRSVASRPTTRSSMNAKGRPDTRNQDTKKSPMKNVQVPLKAVRISLSSTNLAGMEQGPRAGDYMNAARHGRGVQHTERDYKSVNEAVEDPTSLNEESSVELARRGDTESHLNGFSDENGSDFFGDGSTGNGDGEPFDYSMDEVNTQEQIISPSPAHKLLNPMNESPSYPTLNFDEIGTPLLPTGLDKTKLDPQRNEGAPTPSKIMTAPVKHVIEEPVPCSSLSSSSPQPVERSIGSKSLLGPNCTSRNATMSEITAEGHSVPIDPQPPKTRPPPWISENYTPEKAMGDMTLPSTDLDGALSSLQPQCWLSSTAIELVLSLCSSKSFRVFDPLAYDVGQPEIKYFKPTPSNVQYALLPLYYREHWTLALFDLENHTITCYDSLPGQNSIAHKDALLKFANYLTVETFQWTFQYGSQAKQENFYDCGVFLLVTSLHIFAGSTCPLFYDCSLWRALFHALLTVKCQTELPATKWRLSSSTSIDDENDDLDSIKKTFLSHKQLQEEAKSGAEAASEAIDVLQRLRTMNIKLRDDTENDLHVAQTDLTTIDQVVSAYHTVRPHLRTDSVARGLQTDRSRARAEVERLKTVLEAAEKRVVSFEAAIQTAVKTRDYHGEAEAQSRERIKLTLQNLDDLHEKQIKAAERSALVKEQLSDLLE</sequence>
<evidence type="ECO:0000256" key="2">
    <source>
        <dbReference type="ARBA" id="ARBA00022670"/>
    </source>
</evidence>
<feature type="domain" description="Ubiquitin-like protease family profile" evidence="6">
    <location>
        <begin position="406"/>
        <end position="552"/>
    </location>
</feature>